<evidence type="ECO:0000259" key="3">
    <source>
        <dbReference type="Pfam" id="PF00386"/>
    </source>
</evidence>
<evidence type="ECO:0000256" key="1">
    <source>
        <dbReference type="SAM" id="Coils"/>
    </source>
</evidence>
<feature type="domain" description="C1q" evidence="3">
    <location>
        <begin position="79"/>
        <end position="197"/>
    </location>
</feature>
<dbReference type="Pfam" id="PF00386">
    <property type="entry name" value="C1q"/>
    <property type="match status" value="1"/>
</dbReference>
<comment type="caution">
    <text evidence="4">The sequence shown here is derived from an EMBL/GenBank/DDBJ whole genome shotgun (WGS) entry which is preliminary data.</text>
</comment>
<reference evidence="4" key="1">
    <citation type="submission" date="2018-11" db="EMBL/GenBank/DDBJ databases">
        <authorList>
            <person name="Alioto T."/>
            <person name="Alioto T."/>
        </authorList>
    </citation>
    <scope>NUCLEOTIDE SEQUENCE</scope>
</reference>
<sequence>MFQLCIILVSVVLLTDCKATGNDTEATGNDIEATGIYIEASGNDAEASDIDDLVNQVEDLKKKLKNLSNYVTKDQDVLYVTLSESMKDVSNEVTVIFDRPQINPGKHYNPNDGIYIAPFSGQVMVFWTIGTNETARTELMVEDRVVGTLMTAASSVTTNNGYSNSKTVKESSSSTAAVTNVQKGNHIFLRTASHDNHILKTMSCLLIKRTL</sequence>
<dbReference type="Proteomes" id="UP000596742">
    <property type="component" value="Unassembled WGS sequence"/>
</dbReference>
<dbReference type="AlphaFoldDB" id="A0A8B6CG17"/>
<keyword evidence="2" id="KW-0732">Signal</keyword>
<evidence type="ECO:0000313" key="4">
    <source>
        <dbReference type="EMBL" id="VDI03715.1"/>
    </source>
</evidence>
<feature type="coiled-coil region" evidence="1">
    <location>
        <begin position="43"/>
        <end position="70"/>
    </location>
</feature>
<keyword evidence="1" id="KW-0175">Coiled coil</keyword>
<evidence type="ECO:0000256" key="2">
    <source>
        <dbReference type="SAM" id="SignalP"/>
    </source>
</evidence>
<organism evidence="4 5">
    <name type="scientific">Mytilus galloprovincialis</name>
    <name type="common">Mediterranean mussel</name>
    <dbReference type="NCBI Taxonomy" id="29158"/>
    <lineage>
        <taxon>Eukaryota</taxon>
        <taxon>Metazoa</taxon>
        <taxon>Spiralia</taxon>
        <taxon>Lophotrochozoa</taxon>
        <taxon>Mollusca</taxon>
        <taxon>Bivalvia</taxon>
        <taxon>Autobranchia</taxon>
        <taxon>Pteriomorphia</taxon>
        <taxon>Mytilida</taxon>
        <taxon>Mytiloidea</taxon>
        <taxon>Mytilidae</taxon>
        <taxon>Mytilinae</taxon>
        <taxon>Mytilus</taxon>
    </lineage>
</organism>
<gene>
    <name evidence="4" type="ORF">MGAL_10B043774</name>
</gene>
<accession>A0A8B6CG17</accession>
<dbReference type="InterPro" id="IPR008983">
    <property type="entry name" value="Tumour_necrosis_fac-like_dom"/>
</dbReference>
<dbReference type="EMBL" id="UYJE01001617">
    <property type="protein sequence ID" value="VDI03715.1"/>
    <property type="molecule type" value="Genomic_DNA"/>
</dbReference>
<feature type="chain" id="PRO_5032788939" description="C1q domain-containing protein" evidence="2">
    <location>
        <begin position="20"/>
        <end position="211"/>
    </location>
</feature>
<dbReference type="InterPro" id="IPR001073">
    <property type="entry name" value="C1q_dom"/>
</dbReference>
<protein>
    <recommendedName>
        <fullName evidence="3">C1q domain-containing protein</fullName>
    </recommendedName>
</protein>
<dbReference type="SUPFAM" id="SSF49842">
    <property type="entry name" value="TNF-like"/>
    <property type="match status" value="1"/>
</dbReference>
<keyword evidence="5" id="KW-1185">Reference proteome</keyword>
<dbReference type="Gene3D" id="2.60.120.40">
    <property type="match status" value="1"/>
</dbReference>
<evidence type="ECO:0000313" key="5">
    <source>
        <dbReference type="Proteomes" id="UP000596742"/>
    </source>
</evidence>
<name>A0A8B6CG17_MYTGA</name>
<feature type="signal peptide" evidence="2">
    <location>
        <begin position="1"/>
        <end position="19"/>
    </location>
</feature>
<proteinExistence type="predicted"/>